<accession>A0A822YWH7</accession>
<feature type="compositionally biased region" description="Basic and acidic residues" evidence="1">
    <location>
        <begin position="218"/>
        <end position="228"/>
    </location>
</feature>
<reference evidence="3 4" key="1">
    <citation type="journal article" date="2020" name="Mol. Biol. Evol.">
        <title>Distinct Expression and Methylation Patterns for Genes with Different Fates following a Single Whole-Genome Duplication in Flowering Plants.</title>
        <authorList>
            <person name="Shi T."/>
            <person name="Rahmani R.S."/>
            <person name="Gugger P.F."/>
            <person name="Wang M."/>
            <person name="Li H."/>
            <person name="Zhang Y."/>
            <person name="Li Z."/>
            <person name="Wang Q."/>
            <person name="Van de Peer Y."/>
            <person name="Marchal K."/>
            <person name="Chen J."/>
        </authorList>
    </citation>
    <scope>NUCLEOTIDE SEQUENCE [LARGE SCALE GENOMIC DNA]</scope>
    <source>
        <tissue evidence="3">Leaf</tissue>
    </source>
</reference>
<dbReference type="AlphaFoldDB" id="A0A822YWH7"/>
<proteinExistence type="predicted"/>
<sequence>MPENGVNYASQHPIFRPKTWSPRHFPILTGTIFLGILIIWSIDGYTITDSVRFWRNQEDYLALRPQAAVNKTQNHENPTLLSSHIPPVDLSHNISLDQSAMVGQQNATAIPGKPLLMSLTQSPAPLGIRWISAELEPNFTSNLLSRWSASGRETCQDSQTVGIRIPGLDDRNSAVELSAGEIHEFVIQALDESGKPRCVGGDYFETDLSGELWKSRPPVRDLGSHRPDSPTTGRYVEFQ</sequence>
<name>A0A822YWH7_NELNU</name>
<keyword evidence="2" id="KW-0812">Transmembrane</keyword>
<evidence type="ECO:0000313" key="3">
    <source>
        <dbReference type="EMBL" id="DAD33578.1"/>
    </source>
</evidence>
<organism evidence="3 4">
    <name type="scientific">Nelumbo nucifera</name>
    <name type="common">Sacred lotus</name>
    <dbReference type="NCBI Taxonomy" id="4432"/>
    <lineage>
        <taxon>Eukaryota</taxon>
        <taxon>Viridiplantae</taxon>
        <taxon>Streptophyta</taxon>
        <taxon>Embryophyta</taxon>
        <taxon>Tracheophyta</taxon>
        <taxon>Spermatophyta</taxon>
        <taxon>Magnoliopsida</taxon>
        <taxon>Proteales</taxon>
        <taxon>Nelumbonaceae</taxon>
        <taxon>Nelumbo</taxon>
    </lineage>
</organism>
<dbReference type="PANTHER" id="PTHR35124:SF1">
    <property type="entry name" value="CYTOCHROME P450 FAMILY PROTEIN"/>
    <property type="match status" value="1"/>
</dbReference>
<feature type="region of interest" description="Disordered" evidence="1">
    <location>
        <begin position="217"/>
        <end position="239"/>
    </location>
</feature>
<dbReference type="Proteomes" id="UP000607653">
    <property type="component" value="Unassembled WGS sequence"/>
</dbReference>
<dbReference type="PANTHER" id="PTHR35124">
    <property type="entry name" value="CYTOCHROME P450 FAMILY PROTEIN"/>
    <property type="match status" value="1"/>
</dbReference>
<feature type="transmembrane region" description="Helical" evidence="2">
    <location>
        <begin position="25"/>
        <end position="47"/>
    </location>
</feature>
<keyword evidence="2" id="KW-1133">Transmembrane helix</keyword>
<keyword evidence="4" id="KW-1185">Reference proteome</keyword>
<evidence type="ECO:0000256" key="2">
    <source>
        <dbReference type="SAM" id="Phobius"/>
    </source>
</evidence>
<comment type="caution">
    <text evidence="3">The sequence shown here is derived from an EMBL/GenBank/DDBJ whole genome shotgun (WGS) entry which is preliminary data.</text>
</comment>
<protein>
    <submittedName>
        <fullName evidence="3">Uncharacterized protein</fullName>
    </submittedName>
</protein>
<evidence type="ECO:0000256" key="1">
    <source>
        <dbReference type="SAM" id="MobiDB-lite"/>
    </source>
</evidence>
<gene>
    <name evidence="3" type="ORF">HUJ06_012429</name>
</gene>
<dbReference type="EMBL" id="DUZY01000003">
    <property type="protein sequence ID" value="DAD33578.1"/>
    <property type="molecule type" value="Genomic_DNA"/>
</dbReference>
<evidence type="ECO:0000313" key="4">
    <source>
        <dbReference type="Proteomes" id="UP000607653"/>
    </source>
</evidence>
<keyword evidence="2" id="KW-0472">Membrane</keyword>